<evidence type="ECO:0000259" key="11">
    <source>
        <dbReference type="Pfam" id="PF02254"/>
    </source>
</evidence>
<dbReference type="GO" id="GO:1902600">
    <property type="term" value="P:proton transmembrane transport"/>
    <property type="evidence" value="ECO:0007669"/>
    <property type="project" value="InterPro"/>
</dbReference>
<dbReference type="Gene3D" id="3.40.50.720">
    <property type="entry name" value="NAD(P)-binding Rossmann-like Domain"/>
    <property type="match status" value="1"/>
</dbReference>
<evidence type="ECO:0000313" key="13">
    <source>
        <dbReference type="Proteomes" id="UP000317199"/>
    </source>
</evidence>
<dbReference type="GO" id="GO:0006813">
    <property type="term" value="P:potassium ion transport"/>
    <property type="evidence" value="ECO:0007669"/>
    <property type="project" value="InterPro"/>
</dbReference>
<keyword evidence="6 9" id="KW-1133">Transmembrane helix</keyword>
<dbReference type="OrthoDB" id="3418949at2"/>
<feature type="transmembrane region" description="Helical" evidence="9">
    <location>
        <begin position="110"/>
        <end position="131"/>
    </location>
</feature>
<feature type="domain" description="Cation/H+ exchanger transmembrane" evidence="10">
    <location>
        <begin position="12"/>
        <end position="366"/>
    </location>
</feature>
<dbReference type="InterPro" id="IPR038770">
    <property type="entry name" value="Na+/solute_symporter_sf"/>
</dbReference>
<feature type="transmembrane region" description="Helical" evidence="9">
    <location>
        <begin position="79"/>
        <end position="104"/>
    </location>
</feature>
<comment type="subcellular location">
    <subcellularLocation>
        <location evidence="1">Membrane</location>
        <topology evidence="1">Multi-pass membrane protein</topology>
    </subcellularLocation>
</comment>
<keyword evidence="4" id="KW-0050">Antiport</keyword>
<feature type="transmembrane region" description="Helical" evidence="9">
    <location>
        <begin position="263"/>
        <end position="279"/>
    </location>
</feature>
<evidence type="ECO:0000256" key="6">
    <source>
        <dbReference type="ARBA" id="ARBA00022989"/>
    </source>
</evidence>
<dbReference type="Pfam" id="PF02254">
    <property type="entry name" value="TrkA_N"/>
    <property type="match status" value="1"/>
</dbReference>
<proteinExistence type="inferred from homology"/>
<feature type="transmembrane region" description="Helical" evidence="9">
    <location>
        <begin position="321"/>
        <end position="344"/>
    </location>
</feature>
<evidence type="ECO:0000256" key="2">
    <source>
        <dbReference type="ARBA" id="ARBA00005551"/>
    </source>
</evidence>
<sequence length="549" mass="59071">MYNEITLLLFATAVLGVVALRLKQPVIVAYILIGIIAGPSVLDWVSANEPMELLAEIGVTILLFVVGLKLDIHLIRKLGVVALATGLGQLAFTIVLGFLIGLALDMDWLRALYVAVALTFSSTIIIVKLLSDKREIDSLHGRIAMGFLIVQDLAVVLAMMVIGTQGGASEGTTVLAQVGEILLKVAGLGVVVAILMRWVLPRVLHWMAASQELLLVFAVAWGTTLAAGGEWLGFSKEVGAFLAGFSLASLPFREAINARLASLRDFLLLFFFVHLGTQLDMNTLGAEVPAAILLSLFVLVGNPLIVMAIMGAMGYRKRTGFLAGLTVAQISEFSIIFIGMGVAVGHVDPAALGLVTLVGLITITLSTYMILYSHRLYALCEPWLGAFERANPWREKNYDEQHGRADVIVFGMGRYGLRLSERLCAAGLDVVGVDFDPEVLARARPGPIQVLFGDAGDDDFVAGLPLDRARQVVSSLRDPDLDRQLVHSLRRCGYEGPIAVTAHSSVEGKRLLEAGADEVLLPFHDAADHAARRIGDALQSRPAPRSLET</sequence>
<feature type="transmembrane region" description="Helical" evidence="9">
    <location>
        <begin position="143"/>
        <end position="161"/>
    </location>
</feature>
<keyword evidence="7" id="KW-0406">Ion transport</keyword>
<dbReference type="AlphaFoldDB" id="A0A514BUI7"/>
<keyword evidence="8 9" id="KW-0472">Membrane</keyword>
<dbReference type="InterPro" id="IPR006153">
    <property type="entry name" value="Cation/H_exchanger_TM"/>
</dbReference>
<evidence type="ECO:0000256" key="1">
    <source>
        <dbReference type="ARBA" id="ARBA00004141"/>
    </source>
</evidence>
<feature type="transmembrane region" description="Helical" evidence="9">
    <location>
        <begin position="27"/>
        <end position="47"/>
    </location>
</feature>
<accession>A0A514BUI7</accession>
<gene>
    <name evidence="12" type="ORF">FKV23_13990</name>
</gene>
<dbReference type="KEGG" id="lyj:FKV23_13990"/>
<dbReference type="Proteomes" id="UP000317199">
    <property type="component" value="Chromosome"/>
</dbReference>
<dbReference type="EMBL" id="CP041242">
    <property type="protein sequence ID" value="QDH71074.1"/>
    <property type="molecule type" value="Genomic_DNA"/>
</dbReference>
<reference evidence="12 13" key="1">
    <citation type="submission" date="2019-06" db="EMBL/GenBank/DDBJ databases">
        <title>Lysobacter alkalisoli sp. nov. isolated from saline-alkali soil.</title>
        <authorList>
            <person name="Sun J.-Q."/>
            <person name="Xu L."/>
        </authorList>
    </citation>
    <scope>NUCLEOTIDE SEQUENCE [LARGE SCALE GENOMIC DNA]</scope>
    <source>
        <strain evidence="12 13">SJ-36</strain>
    </source>
</reference>
<dbReference type="InterPro" id="IPR036291">
    <property type="entry name" value="NAD(P)-bd_dom_sf"/>
</dbReference>
<feature type="transmembrane region" description="Helical" evidence="9">
    <location>
        <begin position="181"/>
        <end position="200"/>
    </location>
</feature>
<comment type="similarity">
    <text evidence="2">Belongs to the monovalent cation:proton antiporter 2 (CPA2) transporter (TC 2.A.37) family.</text>
</comment>
<dbReference type="GO" id="GO:0016020">
    <property type="term" value="C:membrane"/>
    <property type="evidence" value="ECO:0007669"/>
    <property type="project" value="UniProtKB-SubCell"/>
</dbReference>
<dbReference type="Gene3D" id="1.20.1530.20">
    <property type="match status" value="1"/>
</dbReference>
<dbReference type="SUPFAM" id="SSF51735">
    <property type="entry name" value="NAD(P)-binding Rossmann-fold domains"/>
    <property type="match status" value="1"/>
</dbReference>
<evidence type="ECO:0000313" key="12">
    <source>
        <dbReference type="EMBL" id="QDH71074.1"/>
    </source>
</evidence>
<feature type="transmembrane region" description="Helical" evidence="9">
    <location>
        <begin position="53"/>
        <end position="72"/>
    </location>
</feature>
<evidence type="ECO:0000256" key="9">
    <source>
        <dbReference type="SAM" id="Phobius"/>
    </source>
</evidence>
<dbReference type="PANTHER" id="PTHR42751:SF6">
    <property type="entry name" value="CONSERVED INTEGRAL MEMBRANE TRANSPORT PROTEIN-RELATED"/>
    <property type="match status" value="1"/>
</dbReference>
<dbReference type="GO" id="GO:0015297">
    <property type="term" value="F:antiporter activity"/>
    <property type="evidence" value="ECO:0007669"/>
    <property type="project" value="UniProtKB-KW"/>
</dbReference>
<organism evidence="12 13">
    <name type="scientific">Marilutibacter alkalisoli</name>
    <dbReference type="NCBI Taxonomy" id="2591633"/>
    <lineage>
        <taxon>Bacteria</taxon>
        <taxon>Pseudomonadati</taxon>
        <taxon>Pseudomonadota</taxon>
        <taxon>Gammaproteobacteria</taxon>
        <taxon>Lysobacterales</taxon>
        <taxon>Lysobacteraceae</taxon>
        <taxon>Marilutibacter</taxon>
    </lineage>
</organism>
<feature type="domain" description="RCK N-terminal" evidence="11">
    <location>
        <begin position="407"/>
        <end position="522"/>
    </location>
</feature>
<feature type="transmembrane region" description="Helical" evidence="9">
    <location>
        <begin position="212"/>
        <end position="232"/>
    </location>
</feature>
<evidence type="ECO:0000256" key="4">
    <source>
        <dbReference type="ARBA" id="ARBA00022449"/>
    </source>
</evidence>
<feature type="transmembrane region" description="Helical" evidence="9">
    <location>
        <begin position="6"/>
        <end position="22"/>
    </location>
</feature>
<keyword evidence="13" id="KW-1185">Reference proteome</keyword>
<feature type="transmembrane region" description="Helical" evidence="9">
    <location>
        <begin position="350"/>
        <end position="371"/>
    </location>
</feature>
<evidence type="ECO:0000256" key="3">
    <source>
        <dbReference type="ARBA" id="ARBA00022448"/>
    </source>
</evidence>
<dbReference type="PANTHER" id="PTHR42751">
    <property type="entry name" value="SODIUM/HYDROGEN EXCHANGER FAMILY/TRKA DOMAIN PROTEIN"/>
    <property type="match status" value="1"/>
</dbReference>
<dbReference type="InterPro" id="IPR003148">
    <property type="entry name" value="RCK_N"/>
</dbReference>
<keyword evidence="5 9" id="KW-0812">Transmembrane</keyword>
<evidence type="ECO:0000256" key="8">
    <source>
        <dbReference type="ARBA" id="ARBA00023136"/>
    </source>
</evidence>
<evidence type="ECO:0000256" key="7">
    <source>
        <dbReference type="ARBA" id="ARBA00023065"/>
    </source>
</evidence>
<evidence type="ECO:0000259" key="10">
    <source>
        <dbReference type="Pfam" id="PF00999"/>
    </source>
</evidence>
<protein>
    <submittedName>
        <fullName evidence="12">Sodium:proton exchanger</fullName>
    </submittedName>
</protein>
<dbReference type="Pfam" id="PF00999">
    <property type="entry name" value="Na_H_Exchanger"/>
    <property type="match status" value="1"/>
</dbReference>
<feature type="transmembrane region" description="Helical" evidence="9">
    <location>
        <begin position="291"/>
        <end position="309"/>
    </location>
</feature>
<evidence type="ECO:0000256" key="5">
    <source>
        <dbReference type="ARBA" id="ARBA00022692"/>
    </source>
</evidence>
<keyword evidence="3" id="KW-0813">Transport</keyword>
<name>A0A514BUI7_9GAMM</name>